<name>A0A9X3J3Z4_9BACT</name>
<sequence>MDLEALRDRVFAHPDNAAVLAWLEAQPSDPLKPGTNGYGYDEGAGAFFWEWGRRVPEDAKFDLSYHHLMIHPVAARIFAFQHGRFTFVLRRDWERAGKVPDEDARVGYTLDSSVDFSDLGDPWCLLNGKVDEGDEEDELLWAWELAGRDP</sequence>
<proteinExistence type="predicted"/>
<evidence type="ECO:0000313" key="2">
    <source>
        <dbReference type="Proteomes" id="UP001150924"/>
    </source>
</evidence>
<gene>
    <name evidence="1" type="ORF">OV079_49045</name>
</gene>
<keyword evidence="2" id="KW-1185">Reference proteome</keyword>
<dbReference type="AlphaFoldDB" id="A0A9X3J3Z4"/>
<organism evidence="1 2">
    <name type="scientific">Nannocystis pusilla</name>
    <dbReference type="NCBI Taxonomy" id="889268"/>
    <lineage>
        <taxon>Bacteria</taxon>
        <taxon>Pseudomonadati</taxon>
        <taxon>Myxococcota</taxon>
        <taxon>Polyangia</taxon>
        <taxon>Nannocystales</taxon>
        <taxon>Nannocystaceae</taxon>
        <taxon>Nannocystis</taxon>
    </lineage>
</organism>
<reference evidence="1" key="1">
    <citation type="submission" date="2022-11" db="EMBL/GenBank/DDBJ databases">
        <title>Minimal conservation of predation-associated metabolite biosynthetic gene clusters underscores biosynthetic potential of Myxococcota including descriptions for ten novel species: Archangium lansinium sp. nov., Myxococcus landrumus sp. nov., Nannocystis bai.</title>
        <authorList>
            <person name="Ahearne A."/>
            <person name="Stevens C."/>
            <person name="Phillips K."/>
        </authorList>
    </citation>
    <scope>NUCLEOTIDE SEQUENCE</scope>
    <source>
        <strain evidence="1">Na p29</strain>
    </source>
</reference>
<accession>A0A9X3J3Z4</accession>
<evidence type="ECO:0000313" key="1">
    <source>
        <dbReference type="EMBL" id="MCY1013349.1"/>
    </source>
</evidence>
<comment type="caution">
    <text evidence="1">The sequence shown here is derived from an EMBL/GenBank/DDBJ whole genome shotgun (WGS) entry which is preliminary data.</text>
</comment>
<dbReference type="Proteomes" id="UP001150924">
    <property type="component" value="Unassembled WGS sequence"/>
</dbReference>
<protein>
    <submittedName>
        <fullName evidence="1">Uncharacterized protein</fullName>
    </submittedName>
</protein>
<dbReference type="EMBL" id="JAPNKE010000002">
    <property type="protein sequence ID" value="MCY1013349.1"/>
    <property type="molecule type" value="Genomic_DNA"/>
</dbReference>
<dbReference type="RefSeq" id="WP_267777214.1">
    <property type="nucleotide sequence ID" value="NZ_JAPNKE010000002.1"/>
</dbReference>